<evidence type="ECO:0000259" key="13">
    <source>
        <dbReference type="Pfam" id="PF08291"/>
    </source>
</evidence>
<evidence type="ECO:0000256" key="7">
    <source>
        <dbReference type="ARBA" id="ARBA00022833"/>
    </source>
</evidence>
<comment type="pathway">
    <text evidence="2">Cell wall biogenesis; cell wall polysaccharide biosynthesis.</text>
</comment>
<dbReference type="PANTHER" id="PTHR37425">
    <property type="match status" value="1"/>
</dbReference>
<comment type="cofactor">
    <cofactor evidence="1">
        <name>Zn(2+)</name>
        <dbReference type="ChEBI" id="CHEBI:29105"/>
    </cofactor>
</comment>
<dbReference type="GO" id="GO:0046872">
    <property type="term" value="F:metal ion binding"/>
    <property type="evidence" value="ECO:0007669"/>
    <property type="project" value="UniProtKB-KW"/>
</dbReference>
<protein>
    <recommendedName>
        <fullName evidence="11">Murein endopeptidase K</fullName>
    </recommendedName>
</protein>
<dbReference type="EMBL" id="FQTU01000010">
    <property type="protein sequence ID" value="SHE94712.1"/>
    <property type="molecule type" value="Genomic_DNA"/>
</dbReference>
<dbReference type="SUPFAM" id="SSF55166">
    <property type="entry name" value="Hedgehog/DD-peptidase"/>
    <property type="match status" value="1"/>
</dbReference>
<evidence type="ECO:0000256" key="4">
    <source>
        <dbReference type="ARBA" id="ARBA00022723"/>
    </source>
</evidence>
<evidence type="ECO:0000256" key="1">
    <source>
        <dbReference type="ARBA" id="ARBA00001947"/>
    </source>
</evidence>
<evidence type="ECO:0000256" key="2">
    <source>
        <dbReference type="ARBA" id="ARBA00004776"/>
    </source>
</evidence>
<dbReference type="PANTHER" id="PTHR37425:SF1">
    <property type="entry name" value="OUTER MEMBRANE PROTEIN"/>
    <property type="match status" value="1"/>
</dbReference>
<dbReference type="Gene3D" id="1.10.101.10">
    <property type="entry name" value="PGBD-like superfamily/PGBD"/>
    <property type="match status" value="1"/>
</dbReference>
<evidence type="ECO:0000256" key="3">
    <source>
        <dbReference type="ARBA" id="ARBA00022670"/>
    </source>
</evidence>
<dbReference type="RefSeq" id="WP_084117120.1">
    <property type="nucleotide sequence ID" value="NZ_FQTU01000010.1"/>
</dbReference>
<keyword evidence="6" id="KW-0378">Hydrolase</keyword>
<feature type="domain" description="Peptidoglycan binding-like" evidence="12">
    <location>
        <begin position="10"/>
        <end position="62"/>
    </location>
</feature>
<dbReference type="GO" id="GO:0008237">
    <property type="term" value="F:metallopeptidase activity"/>
    <property type="evidence" value="ECO:0007669"/>
    <property type="project" value="UniProtKB-KW"/>
</dbReference>
<evidence type="ECO:0000256" key="11">
    <source>
        <dbReference type="ARBA" id="ARBA00093666"/>
    </source>
</evidence>
<evidence type="ECO:0000313" key="15">
    <source>
        <dbReference type="Proteomes" id="UP000184251"/>
    </source>
</evidence>
<feature type="domain" description="Peptidase M15A C-terminal" evidence="13">
    <location>
        <begin position="72"/>
        <end position="178"/>
    </location>
</feature>
<dbReference type="Proteomes" id="UP000184251">
    <property type="component" value="Unassembled WGS sequence"/>
</dbReference>
<evidence type="ECO:0000256" key="6">
    <source>
        <dbReference type="ARBA" id="ARBA00022801"/>
    </source>
</evidence>
<comment type="similarity">
    <text evidence="10">Belongs to the peptidase M15 family.</text>
</comment>
<evidence type="ECO:0000256" key="8">
    <source>
        <dbReference type="ARBA" id="ARBA00023049"/>
    </source>
</evidence>
<dbReference type="InterPro" id="IPR010275">
    <property type="entry name" value="MepK"/>
</dbReference>
<keyword evidence="5" id="KW-0732">Signal</keyword>
<organism evidence="14 15">
    <name type="scientific">Alkalibacter saccharofermentans DSM 14828</name>
    <dbReference type="NCBI Taxonomy" id="1120975"/>
    <lineage>
        <taxon>Bacteria</taxon>
        <taxon>Bacillati</taxon>
        <taxon>Bacillota</taxon>
        <taxon>Clostridia</taxon>
        <taxon>Eubacteriales</taxon>
        <taxon>Eubacteriaceae</taxon>
        <taxon>Alkalibacter</taxon>
    </lineage>
</organism>
<evidence type="ECO:0000256" key="9">
    <source>
        <dbReference type="ARBA" id="ARBA00023316"/>
    </source>
</evidence>
<dbReference type="GO" id="GO:0071555">
    <property type="term" value="P:cell wall organization"/>
    <property type="evidence" value="ECO:0007669"/>
    <property type="project" value="UniProtKB-KW"/>
</dbReference>
<keyword evidence="3" id="KW-0645">Protease</keyword>
<name>A0A1M4XNC2_9FIRM</name>
<dbReference type="Gene3D" id="3.30.1380.10">
    <property type="match status" value="1"/>
</dbReference>
<reference evidence="14 15" key="1">
    <citation type="submission" date="2016-11" db="EMBL/GenBank/DDBJ databases">
        <authorList>
            <person name="Jaros S."/>
            <person name="Januszkiewicz K."/>
            <person name="Wedrychowicz H."/>
        </authorList>
    </citation>
    <scope>NUCLEOTIDE SEQUENCE [LARGE SCALE GENOMIC DNA]</scope>
    <source>
        <strain evidence="14 15">DSM 14828</strain>
    </source>
</reference>
<dbReference type="InterPro" id="IPR036366">
    <property type="entry name" value="PGBDSf"/>
</dbReference>
<dbReference type="InterPro" id="IPR036365">
    <property type="entry name" value="PGBD-like_sf"/>
</dbReference>
<dbReference type="Pfam" id="PF01471">
    <property type="entry name" value="PG_binding_1"/>
    <property type="match status" value="1"/>
</dbReference>
<keyword evidence="15" id="KW-1185">Reference proteome</keyword>
<keyword evidence="8" id="KW-0482">Metalloprotease</keyword>
<dbReference type="InterPro" id="IPR013230">
    <property type="entry name" value="Peptidase_M15A_C"/>
</dbReference>
<dbReference type="SUPFAM" id="SSF47090">
    <property type="entry name" value="PGBD-like"/>
    <property type="match status" value="1"/>
</dbReference>
<dbReference type="Pfam" id="PF08291">
    <property type="entry name" value="Peptidase_M15_3"/>
    <property type="match status" value="1"/>
</dbReference>
<dbReference type="InterPro" id="IPR009045">
    <property type="entry name" value="Zn_M74/Hedgehog-like"/>
</dbReference>
<evidence type="ECO:0000259" key="12">
    <source>
        <dbReference type="Pfam" id="PF01471"/>
    </source>
</evidence>
<evidence type="ECO:0000256" key="5">
    <source>
        <dbReference type="ARBA" id="ARBA00022729"/>
    </source>
</evidence>
<gene>
    <name evidence="14" type="ORF">SAMN02746064_01541</name>
</gene>
<sequence length="185" mass="20648">MISIGARGIKVRNLQKMLVKEGYLLDKREIDSIFGPKTRAAVMEFQKNNKLKIDGIVGDETNREIMFLKYPNFSSHEFKCKCRGAYCDGFPAKIDEDLITQLQRIRNSLKRPVIITSGLRCERHNINSGGVKSSLHLKGRAADIRSPGVSVKELGKLAVNINSHGGCGISYASFVHLDTGSKRIW</sequence>
<dbReference type="OrthoDB" id="5242612at2"/>
<dbReference type="STRING" id="1120975.SAMN02746064_01541"/>
<evidence type="ECO:0000256" key="10">
    <source>
        <dbReference type="ARBA" id="ARBA00093448"/>
    </source>
</evidence>
<dbReference type="GO" id="GO:0006508">
    <property type="term" value="P:proteolysis"/>
    <property type="evidence" value="ECO:0007669"/>
    <property type="project" value="UniProtKB-KW"/>
</dbReference>
<evidence type="ECO:0000313" key="14">
    <source>
        <dbReference type="EMBL" id="SHE94712.1"/>
    </source>
</evidence>
<keyword evidence="4" id="KW-0479">Metal-binding</keyword>
<dbReference type="InterPro" id="IPR002477">
    <property type="entry name" value="Peptidoglycan-bd-like"/>
</dbReference>
<accession>A0A1M4XNC2</accession>
<keyword evidence="9" id="KW-0961">Cell wall biogenesis/degradation</keyword>
<proteinExistence type="inferred from homology"/>
<keyword evidence="7" id="KW-0862">Zinc</keyword>
<dbReference type="AlphaFoldDB" id="A0A1M4XNC2"/>